<dbReference type="InterPro" id="IPR001650">
    <property type="entry name" value="Helicase_C-like"/>
</dbReference>
<comment type="caution">
    <text evidence="7">The sequence shown here is derived from an EMBL/GenBank/DDBJ whole genome shotgun (WGS) entry which is preliminary data.</text>
</comment>
<dbReference type="Pfam" id="PF00270">
    <property type="entry name" value="DEAD"/>
    <property type="match status" value="1"/>
</dbReference>
<feature type="domain" description="Helicase ATP-binding" evidence="5">
    <location>
        <begin position="93"/>
        <end position="201"/>
    </location>
</feature>
<organism evidence="7 8">
    <name type="scientific">Spirochaeta lutea</name>
    <dbReference type="NCBI Taxonomy" id="1480694"/>
    <lineage>
        <taxon>Bacteria</taxon>
        <taxon>Pseudomonadati</taxon>
        <taxon>Spirochaetota</taxon>
        <taxon>Spirochaetia</taxon>
        <taxon>Spirochaetales</taxon>
        <taxon>Spirochaetaceae</taxon>
        <taxon>Spirochaeta</taxon>
    </lineage>
</organism>
<dbReference type="eggNOG" id="COG1204">
    <property type="taxonomic scope" value="Bacteria"/>
</dbReference>
<dbReference type="PANTHER" id="PTHR12131:SF1">
    <property type="entry name" value="ATP-DEPENDENT RNA HELICASE SUPV3L1, MITOCHONDRIAL-RELATED"/>
    <property type="match status" value="1"/>
</dbReference>
<accession>A0A098R1W9</accession>
<evidence type="ECO:0008006" key="9">
    <source>
        <dbReference type="Google" id="ProtNLM"/>
    </source>
</evidence>
<dbReference type="GO" id="GO:0003676">
    <property type="term" value="F:nucleic acid binding"/>
    <property type="evidence" value="ECO:0007669"/>
    <property type="project" value="InterPro"/>
</dbReference>
<dbReference type="InterPro" id="IPR050699">
    <property type="entry name" value="RNA-DNA_Helicase"/>
</dbReference>
<evidence type="ECO:0000256" key="3">
    <source>
        <dbReference type="ARBA" id="ARBA00022806"/>
    </source>
</evidence>
<keyword evidence="3" id="KW-0347">Helicase</keyword>
<evidence type="ECO:0000256" key="4">
    <source>
        <dbReference type="ARBA" id="ARBA00022840"/>
    </source>
</evidence>
<dbReference type="GO" id="GO:0005524">
    <property type="term" value="F:ATP binding"/>
    <property type="evidence" value="ECO:0007669"/>
    <property type="project" value="UniProtKB-KW"/>
</dbReference>
<dbReference type="SMART" id="SM00487">
    <property type="entry name" value="DEXDc"/>
    <property type="match status" value="1"/>
</dbReference>
<reference evidence="7 8" key="1">
    <citation type="submission" date="2014-05" db="EMBL/GenBank/DDBJ databases">
        <title>De novo Genome Sequence of Spirocheata sp.</title>
        <authorList>
            <person name="Shivani Y."/>
            <person name="Subhash Y."/>
            <person name="Tushar L."/>
            <person name="Sasikala C."/>
            <person name="Ramana C.V."/>
        </authorList>
    </citation>
    <scope>NUCLEOTIDE SEQUENCE [LARGE SCALE GENOMIC DNA]</scope>
    <source>
        <strain evidence="7 8">JC230</strain>
    </source>
</reference>
<gene>
    <name evidence="7" type="ORF">DC28_01570</name>
</gene>
<dbReference type="SUPFAM" id="SSF52540">
    <property type="entry name" value="P-loop containing nucleoside triphosphate hydrolases"/>
    <property type="match status" value="1"/>
</dbReference>
<sequence>MELFNYYQEINDLQEIGEELKARNELIKVLDMHEKQDIKYNHVINHLIRRSGLFPYIQIENASWEDRYIYEAFKVNIGKSEPAILHYEQSRILKKLLNGDSFAVSAPTSFGKSFIIDSFIAIKKPENVVIIVPTIALTDETRRRLQRKFSDEYKIITNTDIQLSTKNIFIFPQERANNYVDKLSSIDLLIIDEFYKASLAFDSERAPALVRAIIKLGKISKQKYFLAPNISKLNKNPVTKDMEFVHLDYNTVFLRVFTLYKEIKKDEEKKGLYLLKILDKYTGKTLIYAGTYTNIDKVSTLIIDKHLDSGSELLANFEKWLIKNYDPNWILPKLVKRGAGIHNGRLHRSLSQIQIHLFEQVNGLNCIISTSSIIEGVNTSAENVIIWKNKNGTSGINDFTYKNIIGRSGRMFRHFIGNVFVLESPPDEEQTELDLEVPNEIINEIDEDIQSEYLKEEQVRKAVEYKDEMISMLGAERYKILKKEKIIQSSDSELILSIVQEIFEDQESWRRLSYLNSPDPDQWDTMLYKVINLDPGNWGTRYSYFVGFIKALSNNWDSTIPDLLRSVEYMDLGINEIFQLERTLAFEFSSLLQDVNTIQKIIINEPSIDISPFIFRISHAFLPKNVYQLEEYGLPRMISKKIHEAGLIDLENGEIEINTIIETFKKLGSGRIKSIKSLDNFDNYVVDYFYEGIIINKN</sequence>
<evidence type="ECO:0000313" key="8">
    <source>
        <dbReference type="Proteomes" id="UP000029692"/>
    </source>
</evidence>
<dbReference type="Proteomes" id="UP000029692">
    <property type="component" value="Unassembled WGS sequence"/>
</dbReference>
<dbReference type="EMBL" id="JNUP01000007">
    <property type="protein sequence ID" value="KGE73663.1"/>
    <property type="molecule type" value="Genomic_DNA"/>
</dbReference>
<dbReference type="PROSITE" id="PS51194">
    <property type="entry name" value="HELICASE_CTER"/>
    <property type="match status" value="1"/>
</dbReference>
<dbReference type="RefSeq" id="WP_052078341.1">
    <property type="nucleotide sequence ID" value="NZ_JNUP01000007.1"/>
</dbReference>
<keyword evidence="2" id="KW-0378">Hydrolase</keyword>
<evidence type="ECO:0000256" key="2">
    <source>
        <dbReference type="ARBA" id="ARBA00022801"/>
    </source>
</evidence>
<dbReference type="GO" id="GO:0004386">
    <property type="term" value="F:helicase activity"/>
    <property type="evidence" value="ECO:0007669"/>
    <property type="project" value="UniProtKB-KW"/>
</dbReference>
<protein>
    <recommendedName>
        <fullName evidence="9">Helicase</fullName>
    </recommendedName>
</protein>
<dbReference type="PROSITE" id="PS51192">
    <property type="entry name" value="HELICASE_ATP_BIND_1"/>
    <property type="match status" value="1"/>
</dbReference>
<evidence type="ECO:0000313" key="7">
    <source>
        <dbReference type="EMBL" id="KGE73663.1"/>
    </source>
</evidence>
<dbReference type="PANTHER" id="PTHR12131">
    <property type="entry name" value="ATP-DEPENDENT RNA AND DNA HELICASE"/>
    <property type="match status" value="1"/>
</dbReference>
<proteinExistence type="predicted"/>
<dbReference type="Gene3D" id="3.40.50.300">
    <property type="entry name" value="P-loop containing nucleotide triphosphate hydrolases"/>
    <property type="match status" value="2"/>
</dbReference>
<dbReference type="InterPro" id="IPR027417">
    <property type="entry name" value="P-loop_NTPase"/>
</dbReference>
<evidence type="ECO:0000256" key="1">
    <source>
        <dbReference type="ARBA" id="ARBA00022741"/>
    </source>
</evidence>
<dbReference type="GO" id="GO:0016787">
    <property type="term" value="F:hydrolase activity"/>
    <property type="evidence" value="ECO:0007669"/>
    <property type="project" value="UniProtKB-KW"/>
</dbReference>
<dbReference type="AlphaFoldDB" id="A0A098R1W9"/>
<keyword evidence="8" id="KW-1185">Reference proteome</keyword>
<dbReference type="STRING" id="1480694.DC28_01570"/>
<keyword evidence="1" id="KW-0547">Nucleotide-binding</keyword>
<feature type="domain" description="Helicase C-terminal" evidence="6">
    <location>
        <begin position="273"/>
        <end position="460"/>
    </location>
</feature>
<keyword evidence="4" id="KW-0067">ATP-binding</keyword>
<dbReference type="OrthoDB" id="310363at2"/>
<evidence type="ECO:0000259" key="6">
    <source>
        <dbReference type="PROSITE" id="PS51194"/>
    </source>
</evidence>
<name>A0A098R1W9_9SPIO</name>
<evidence type="ECO:0000259" key="5">
    <source>
        <dbReference type="PROSITE" id="PS51192"/>
    </source>
</evidence>
<dbReference type="InterPro" id="IPR014001">
    <property type="entry name" value="Helicase_ATP-bd"/>
</dbReference>
<dbReference type="InterPro" id="IPR011545">
    <property type="entry name" value="DEAD/DEAH_box_helicase_dom"/>
</dbReference>